<dbReference type="OrthoDB" id="10618612at2759"/>
<sequence length="292" mass="33234">MPEPPDYEHASSINSINSSSRNCVDLDGTEIVKTCQSCRMPVCRACKFHFGDLIKSDTSEAPRFEDEQRPLRSVSPEDEHEFRYSLGQVPASSKDRLCSCPTTGVLPPGVPGVDQKMALRIKTLWWCLDAGEFMRQIRPRDQYELLLNILSSQFLLQYAQQPEQFEALRFKGLCVNAAELANYHEATSAREPCQCEIVDWLSRENWFCHSCGQGKLAAMDVQAREIYEDGWPMPYGVAHKKIRRTLKPPCAGQEGHRRVHVCTWCKSIYRGTHNARAIFKIMGMIRKGTSDD</sequence>
<comment type="caution">
    <text evidence="2">The sequence shown here is derived from an EMBL/GenBank/DDBJ whole genome shotgun (WGS) entry which is preliminary data.</text>
</comment>
<keyword evidence="3" id="KW-1185">Reference proteome</keyword>
<evidence type="ECO:0000256" key="1">
    <source>
        <dbReference type="SAM" id="MobiDB-lite"/>
    </source>
</evidence>
<dbReference type="EMBL" id="JAESVG020000007">
    <property type="protein sequence ID" value="KAG8625951.1"/>
    <property type="molecule type" value="Genomic_DNA"/>
</dbReference>
<evidence type="ECO:0000313" key="3">
    <source>
        <dbReference type="Proteomes" id="UP000809789"/>
    </source>
</evidence>
<gene>
    <name evidence="2" type="ORF">KVT40_006352</name>
</gene>
<organism evidence="2 3">
    <name type="scientific">Elsinoe batatas</name>
    <dbReference type="NCBI Taxonomy" id="2601811"/>
    <lineage>
        <taxon>Eukaryota</taxon>
        <taxon>Fungi</taxon>
        <taxon>Dikarya</taxon>
        <taxon>Ascomycota</taxon>
        <taxon>Pezizomycotina</taxon>
        <taxon>Dothideomycetes</taxon>
        <taxon>Dothideomycetidae</taxon>
        <taxon>Myriangiales</taxon>
        <taxon>Elsinoaceae</taxon>
        <taxon>Elsinoe</taxon>
    </lineage>
</organism>
<dbReference type="AlphaFoldDB" id="A0A8K0PDQ2"/>
<reference evidence="2" key="1">
    <citation type="submission" date="2021-07" db="EMBL/GenBank/DDBJ databases">
        <title>Elsinoe batatas strain:CRI-CJ2 Genome sequencing and assembly.</title>
        <authorList>
            <person name="Huang L."/>
        </authorList>
    </citation>
    <scope>NUCLEOTIDE SEQUENCE</scope>
    <source>
        <strain evidence="2">CRI-CJ2</strain>
    </source>
</reference>
<name>A0A8K0PDQ2_9PEZI</name>
<dbReference type="Proteomes" id="UP000809789">
    <property type="component" value="Unassembled WGS sequence"/>
</dbReference>
<accession>A0A8K0PDQ2</accession>
<evidence type="ECO:0000313" key="2">
    <source>
        <dbReference type="EMBL" id="KAG8625951.1"/>
    </source>
</evidence>
<protein>
    <submittedName>
        <fullName evidence="2">Uncharacterized protein</fullName>
    </submittedName>
</protein>
<feature type="region of interest" description="Disordered" evidence="1">
    <location>
        <begin position="59"/>
        <end position="78"/>
    </location>
</feature>
<proteinExistence type="predicted"/>